<reference evidence="2 3" key="1">
    <citation type="submission" date="2015-03" db="EMBL/GenBank/DDBJ databases">
        <authorList>
            <person name="Abdul Halim M."/>
        </authorList>
    </citation>
    <scope>NUCLEOTIDE SEQUENCE [LARGE SCALE GENOMIC DNA]</scope>
    <source>
        <strain evidence="2 3">ATCC 35681</strain>
    </source>
</reference>
<dbReference type="Proteomes" id="UP000034189">
    <property type="component" value="Chromosome"/>
</dbReference>
<evidence type="ECO:0000313" key="2">
    <source>
        <dbReference type="EMBL" id="AKG36464.1"/>
    </source>
</evidence>
<gene>
    <name evidence="2" type="ORF">VK70_19535</name>
</gene>
<dbReference type="AlphaFoldDB" id="A0A0F7FCK2"/>
<evidence type="ECO:0000256" key="1">
    <source>
        <dbReference type="SAM" id="MobiDB-lite"/>
    </source>
</evidence>
<accession>A0A0F7FCK2</accession>
<dbReference type="EMBL" id="CP011114">
    <property type="protein sequence ID" value="AKG36464.1"/>
    <property type="molecule type" value="Genomic_DNA"/>
</dbReference>
<protein>
    <submittedName>
        <fullName evidence="2">Uncharacterized protein</fullName>
    </submittedName>
</protein>
<dbReference type="HOGENOM" id="CLU_2899842_0_0_9"/>
<feature type="compositionally biased region" description="Polar residues" evidence="1">
    <location>
        <begin position="49"/>
        <end position="62"/>
    </location>
</feature>
<evidence type="ECO:0000313" key="3">
    <source>
        <dbReference type="Proteomes" id="UP000034189"/>
    </source>
</evidence>
<feature type="region of interest" description="Disordered" evidence="1">
    <location>
        <begin position="35"/>
        <end position="62"/>
    </location>
</feature>
<proteinExistence type="predicted"/>
<organism evidence="2 3">
    <name type="scientific">Paenibacillus durus ATCC 35681</name>
    <dbReference type="NCBI Taxonomy" id="1333534"/>
    <lineage>
        <taxon>Bacteria</taxon>
        <taxon>Bacillati</taxon>
        <taxon>Bacillota</taxon>
        <taxon>Bacilli</taxon>
        <taxon>Bacillales</taxon>
        <taxon>Paenibacillaceae</taxon>
        <taxon>Paenibacillus</taxon>
    </lineage>
</organism>
<name>A0A0F7FCK2_PAEDU</name>
<sequence length="62" mass="7020">MNDPRSLMMYPKQSVWNRANLPSWEPLGEMLGGIDGMGRKGSGKKDSDITQPYQNPMSYTKK</sequence>
<dbReference type="PATRIC" id="fig|1333534.5.peg.4296"/>
<reference evidence="2 3" key="2">
    <citation type="journal article" date="2016" name="Genome Announc.">
        <title>Genome Sequence of a Gram-Positive Diazotroph, Paenibacillus durus Type Strain ATCC 35681.</title>
        <authorList>
            <person name="Halim M.A."/>
            <person name="Rahman A.Y."/>
            <person name="Sim K.S."/>
            <person name="Yam H.C."/>
            <person name="Rahim A.A."/>
            <person name="Ghazali A.H."/>
            <person name="Najimudin N."/>
        </authorList>
    </citation>
    <scope>NUCLEOTIDE SEQUENCE [LARGE SCALE GENOMIC DNA]</scope>
    <source>
        <strain evidence="2 3">ATCC 35681</strain>
    </source>
</reference>